<accession>D2R2B4</accession>
<dbReference type="AlphaFoldDB" id="D2R2B4"/>
<name>D2R2B4_PIRSD</name>
<evidence type="ECO:0000256" key="1">
    <source>
        <dbReference type="SAM" id="SignalP"/>
    </source>
</evidence>
<dbReference type="HOGENOM" id="CLU_1119359_0_0_0"/>
<sequence length="248" mass="26677" precursor="true">MNRYAPFRTSLFRTTIASLVLVMFTAALAQAHFVWVAVDKNAAGAPSICVWFGELAEADDAALLDNVAKTEVRIRTTAGTSEPVKLSKEIVDGGGTWVASVDSSAACLSAKCEYGVLDKKGKVFRLMYLAKYLDASSADFAKLARDESLSLDVVPFVSEGKCSLVVMWQGKPVSGGEVVVVDAAAVEEKYTTNEEGKLEIPLPRAGLYSIRAKSIQLEAGESDGKKFAETNYYTTLTLRVAAEQVQGK</sequence>
<evidence type="ECO:0008006" key="4">
    <source>
        <dbReference type="Google" id="ProtNLM"/>
    </source>
</evidence>
<protein>
    <recommendedName>
        <fullName evidence="4">Nickel transport complex, NikM subunit, transmembrane</fullName>
    </recommendedName>
</protein>
<dbReference type="Proteomes" id="UP000001887">
    <property type="component" value="Chromosome"/>
</dbReference>
<dbReference type="KEGG" id="psl:Psta_0333"/>
<dbReference type="Pfam" id="PF10670">
    <property type="entry name" value="DUF4198"/>
    <property type="match status" value="1"/>
</dbReference>
<feature type="signal peptide" evidence="1">
    <location>
        <begin position="1"/>
        <end position="29"/>
    </location>
</feature>
<feature type="chain" id="PRO_5003035999" description="Nickel transport complex, NikM subunit, transmembrane" evidence="1">
    <location>
        <begin position="30"/>
        <end position="248"/>
    </location>
</feature>
<keyword evidence="3" id="KW-1185">Reference proteome</keyword>
<dbReference type="eggNOG" id="COG3055">
    <property type="taxonomic scope" value="Bacteria"/>
</dbReference>
<evidence type="ECO:0000313" key="3">
    <source>
        <dbReference type="Proteomes" id="UP000001887"/>
    </source>
</evidence>
<dbReference type="STRING" id="530564.Psta_0333"/>
<dbReference type="InterPro" id="IPR019613">
    <property type="entry name" value="DUF4198"/>
</dbReference>
<organism evidence="2 3">
    <name type="scientific">Pirellula staleyi (strain ATCC 27377 / DSM 6068 / ICPB 4128)</name>
    <name type="common">Pirella staleyi</name>
    <dbReference type="NCBI Taxonomy" id="530564"/>
    <lineage>
        <taxon>Bacteria</taxon>
        <taxon>Pseudomonadati</taxon>
        <taxon>Planctomycetota</taxon>
        <taxon>Planctomycetia</taxon>
        <taxon>Pirellulales</taxon>
        <taxon>Pirellulaceae</taxon>
        <taxon>Pirellula</taxon>
    </lineage>
</organism>
<dbReference type="OrthoDB" id="5995861at2"/>
<keyword evidence="1" id="KW-0732">Signal</keyword>
<gene>
    <name evidence="2" type="ordered locus">Psta_0333</name>
</gene>
<dbReference type="EMBL" id="CP001848">
    <property type="protein sequence ID" value="ADB15023.1"/>
    <property type="molecule type" value="Genomic_DNA"/>
</dbReference>
<proteinExistence type="predicted"/>
<evidence type="ECO:0000313" key="2">
    <source>
        <dbReference type="EMBL" id="ADB15023.1"/>
    </source>
</evidence>
<reference evidence="2 3" key="1">
    <citation type="journal article" date="2009" name="Stand. Genomic Sci.">
        <title>Complete genome sequence of Pirellula staleyi type strain (ATCC 27377).</title>
        <authorList>
            <person name="Clum A."/>
            <person name="Tindall B.J."/>
            <person name="Sikorski J."/>
            <person name="Ivanova N."/>
            <person name="Mavrommatis K."/>
            <person name="Lucas S."/>
            <person name="Glavina del Rio T."/>
            <person name="Nolan M."/>
            <person name="Chen F."/>
            <person name="Tice H."/>
            <person name="Pitluck S."/>
            <person name="Cheng J.F."/>
            <person name="Chertkov O."/>
            <person name="Brettin T."/>
            <person name="Han C."/>
            <person name="Detter J.C."/>
            <person name="Kuske C."/>
            <person name="Bruce D."/>
            <person name="Goodwin L."/>
            <person name="Ovchinikova G."/>
            <person name="Pati A."/>
            <person name="Mikhailova N."/>
            <person name="Chen A."/>
            <person name="Palaniappan K."/>
            <person name="Land M."/>
            <person name="Hauser L."/>
            <person name="Chang Y.J."/>
            <person name="Jeffries C.D."/>
            <person name="Chain P."/>
            <person name="Rohde M."/>
            <person name="Goker M."/>
            <person name="Bristow J."/>
            <person name="Eisen J.A."/>
            <person name="Markowitz V."/>
            <person name="Hugenholtz P."/>
            <person name="Kyrpides N.C."/>
            <person name="Klenk H.P."/>
            <person name="Lapidus A."/>
        </authorList>
    </citation>
    <scope>NUCLEOTIDE SEQUENCE [LARGE SCALE GENOMIC DNA]</scope>
    <source>
        <strain evidence="3">ATCC 27377 / DSM 6068 / ICPB 4128</strain>
    </source>
</reference>